<keyword evidence="3" id="KW-1003">Cell membrane</keyword>
<comment type="similarity">
    <text evidence="7">Belongs to the binding-protein-dependent transport system permease family.</text>
</comment>
<evidence type="ECO:0000313" key="9">
    <source>
        <dbReference type="EMBL" id="MBB6731945.1"/>
    </source>
</evidence>
<dbReference type="Gene3D" id="1.10.3720.10">
    <property type="entry name" value="MetI-like"/>
    <property type="match status" value="1"/>
</dbReference>
<organism evidence="9 10">
    <name type="scientific">Cohnella zeiphila</name>
    <dbReference type="NCBI Taxonomy" id="2761120"/>
    <lineage>
        <taxon>Bacteria</taxon>
        <taxon>Bacillati</taxon>
        <taxon>Bacillota</taxon>
        <taxon>Bacilli</taxon>
        <taxon>Bacillales</taxon>
        <taxon>Paenibacillaceae</taxon>
        <taxon>Cohnella</taxon>
    </lineage>
</organism>
<evidence type="ECO:0000256" key="3">
    <source>
        <dbReference type="ARBA" id="ARBA00022475"/>
    </source>
</evidence>
<dbReference type="RefSeq" id="WP_185129614.1">
    <property type="nucleotide sequence ID" value="NZ_JACJVO010000016.1"/>
</dbReference>
<reference evidence="9 10" key="1">
    <citation type="submission" date="2020-08" db="EMBL/GenBank/DDBJ databases">
        <title>Cohnella phylogeny.</title>
        <authorList>
            <person name="Dunlap C."/>
        </authorList>
    </citation>
    <scope>NUCLEOTIDE SEQUENCE [LARGE SCALE GENOMIC DNA]</scope>
    <source>
        <strain evidence="9 10">CBP 2801</strain>
    </source>
</reference>
<feature type="transmembrane region" description="Helical" evidence="7">
    <location>
        <begin position="12"/>
        <end position="35"/>
    </location>
</feature>
<dbReference type="Proteomes" id="UP000564644">
    <property type="component" value="Unassembled WGS sequence"/>
</dbReference>
<dbReference type="InterPro" id="IPR000515">
    <property type="entry name" value="MetI-like"/>
</dbReference>
<dbReference type="AlphaFoldDB" id="A0A7X0SL00"/>
<dbReference type="PROSITE" id="PS50928">
    <property type="entry name" value="ABC_TM1"/>
    <property type="match status" value="1"/>
</dbReference>
<dbReference type="SUPFAM" id="SSF161098">
    <property type="entry name" value="MetI-like"/>
    <property type="match status" value="1"/>
</dbReference>
<keyword evidence="4 7" id="KW-0812">Transmembrane</keyword>
<keyword evidence="5 7" id="KW-1133">Transmembrane helix</keyword>
<feature type="transmembrane region" description="Helical" evidence="7">
    <location>
        <begin position="110"/>
        <end position="128"/>
    </location>
</feature>
<dbReference type="PANTHER" id="PTHR30193">
    <property type="entry name" value="ABC TRANSPORTER PERMEASE PROTEIN"/>
    <property type="match status" value="1"/>
</dbReference>
<dbReference type="CDD" id="cd06261">
    <property type="entry name" value="TM_PBP2"/>
    <property type="match status" value="1"/>
</dbReference>
<evidence type="ECO:0000259" key="8">
    <source>
        <dbReference type="PROSITE" id="PS50928"/>
    </source>
</evidence>
<evidence type="ECO:0000256" key="4">
    <source>
        <dbReference type="ARBA" id="ARBA00022692"/>
    </source>
</evidence>
<proteinExistence type="inferred from homology"/>
<dbReference type="PANTHER" id="PTHR30193:SF37">
    <property type="entry name" value="INNER MEMBRANE ABC TRANSPORTER PERMEASE PROTEIN YCJO"/>
    <property type="match status" value="1"/>
</dbReference>
<dbReference type="GO" id="GO:0055085">
    <property type="term" value="P:transmembrane transport"/>
    <property type="evidence" value="ECO:0007669"/>
    <property type="project" value="InterPro"/>
</dbReference>
<dbReference type="GO" id="GO:0005886">
    <property type="term" value="C:plasma membrane"/>
    <property type="evidence" value="ECO:0007669"/>
    <property type="project" value="UniProtKB-SubCell"/>
</dbReference>
<evidence type="ECO:0000256" key="7">
    <source>
        <dbReference type="RuleBase" id="RU363032"/>
    </source>
</evidence>
<keyword evidence="6 7" id="KW-0472">Membrane</keyword>
<feature type="transmembrane region" description="Helical" evidence="7">
    <location>
        <begin position="161"/>
        <end position="184"/>
    </location>
</feature>
<name>A0A7X0SL00_9BACL</name>
<gene>
    <name evidence="9" type="ORF">H7C18_13570</name>
</gene>
<protein>
    <submittedName>
        <fullName evidence="9">Sugar ABC transporter permease</fullName>
    </submittedName>
</protein>
<dbReference type="InterPro" id="IPR051393">
    <property type="entry name" value="ABC_transporter_permease"/>
</dbReference>
<evidence type="ECO:0000256" key="6">
    <source>
        <dbReference type="ARBA" id="ARBA00023136"/>
    </source>
</evidence>
<evidence type="ECO:0000256" key="2">
    <source>
        <dbReference type="ARBA" id="ARBA00022448"/>
    </source>
</evidence>
<dbReference type="EMBL" id="JACJVO010000016">
    <property type="protein sequence ID" value="MBB6731945.1"/>
    <property type="molecule type" value="Genomic_DNA"/>
</dbReference>
<dbReference type="Pfam" id="PF00528">
    <property type="entry name" value="BPD_transp_1"/>
    <property type="match status" value="1"/>
</dbReference>
<accession>A0A7X0SL00</accession>
<sequence length="300" mass="33479">MISAKKKKFKSAIEYEILLLPALLGFAIIFLYPAVKSIIYSFTDFSVFNRTISFIGLKNFIDIFHDDRLTAAIKNSTLYAVSFTVLQSAFAIPLAVALDSKIKTRNILRTVYYMPHIFSALIIGYVWSFNFSTSSFGLINNTLKDIGLGFLAQNWLGDPRIAIYSCIFVAVWQGTGYAMMLYVANLQSIPREMYESAVIDGASPFQSFRHITFSFLAPAMTITTLTGMIGGLKVYEQIVALTNGGPGYATETLTTALMYRGFTENRYGYASALAVIMMIGIMIISFIQLQILSKREDKLL</sequence>
<feature type="transmembrane region" description="Helical" evidence="7">
    <location>
        <begin position="78"/>
        <end position="98"/>
    </location>
</feature>
<feature type="transmembrane region" description="Helical" evidence="7">
    <location>
        <begin position="267"/>
        <end position="289"/>
    </location>
</feature>
<dbReference type="InterPro" id="IPR035906">
    <property type="entry name" value="MetI-like_sf"/>
</dbReference>
<comment type="subcellular location">
    <subcellularLocation>
        <location evidence="1 7">Cell membrane</location>
        <topology evidence="1 7">Multi-pass membrane protein</topology>
    </subcellularLocation>
</comment>
<evidence type="ECO:0000313" key="10">
    <source>
        <dbReference type="Proteomes" id="UP000564644"/>
    </source>
</evidence>
<keyword evidence="2 7" id="KW-0813">Transport</keyword>
<keyword evidence="10" id="KW-1185">Reference proteome</keyword>
<evidence type="ECO:0000256" key="1">
    <source>
        <dbReference type="ARBA" id="ARBA00004651"/>
    </source>
</evidence>
<comment type="caution">
    <text evidence="9">The sequence shown here is derived from an EMBL/GenBank/DDBJ whole genome shotgun (WGS) entry which is preliminary data.</text>
</comment>
<evidence type="ECO:0000256" key="5">
    <source>
        <dbReference type="ARBA" id="ARBA00022989"/>
    </source>
</evidence>
<feature type="domain" description="ABC transmembrane type-1" evidence="8">
    <location>
        <begin position="73"/>
        <end position="288"/>
    </location>
</feature>